<feature type="compositionally biased region" description="Basic and acidic residues" evidence="1">
    <location>
        <begin position="60"/>
        <end position="69"/>
    </location>
</feature>
<evidence type="ECO:0000313" key="2">
    <source>
        <dbReference type="EMBL" id="KLO03881.1"/>
    </source>
</evidence>
<gene>
    <name evidence="2" type="ORF">SCHPADRAFT_897473</name>
</gene>
<organism evidence="2 3">
    <name type="scientific">Schizopora paradoxa</name>
    <dbReference type="NCBI Taxonomy" id="27342"/>
    <lineage>
        <taxon>Eukaryota</taxon>
        <taxon>Fungi</taxon>
        <taxon>Dikarya</taxon>
        <taxon>Basidiomycota</taxon>
        <taxon>Agaricomycotina</taxon>
        <taxon>Agaricomycetes</taxon>
        <taxon>Hymenochaetales</taxon>
        <taxon>Schizoporaceae</taxon>
        <taxon>Schizopora</taxon>
    </lineage>
</organism>
<dbReference type="InParanoid" id="A0A0H2RG22"/>
<feature type="compositionally biased region" description="Polar residues" evidence="1">
    <location>
        <begin position="17"/>
        <end position="29"/>
    </location>
</feature>
<feature type="compositionally biased region" description="Low complexity" evidence="1">
    <location>
        <begin position="117"/>
        <end position="126"/>
    </location>
</feature>
<protein>
    <submittedName>
        <fullName evidence="2">Uncharacterized protein</fullName>
    </submittedName>
</protein>
<dbReference type="OrthoDB" id="2690488at2759"/>
<feature type="compositionally biased region" description="Polar residues" evidence="1">
    <location>
        <begin position="177"/>
        <end position="186"/>
    </location>
</feature>
<feature type="non-terminal residue" evidence="2">
    <location>
        <position position="406"/>
    </location>
</feature>
<keyword evidence="3" id="KW-1185">Reference proteome</keyword>
<feature type="region of interest" description="Disordered" evidence="1">
    <location>
        <begin position="1"/>
        <end position="155"/>
    </location>
</feature>
<accession>A0A0H2RG22</accession>
<dbReference type="Proteomes" id="UP000053477">
    <property type="component" value="Unassembled WGS sequence"/>
</dbReference>
<dbReference type="AlphaFoldDB" id="A0A0H2RG22"/>
<sequence length="406" mass="44482">MADGGEEGPASGVEVEQSLTVASNTNSGDDTMDIDTDRIQGPVQQTEEQADSQKLKRKRSDSSSKDDSARSSSGNGQKEIAALTFDSGAANDLDAPPSILMDGDLASSTGDAAGMPSGSSESSSHSQARQDERASMGTTAEPPPPPGASELLEHLSRSIRNVVTAAFEKGILDGRANTKSTMNSNDHQTRRASEKNPIQRKTATRSRNGDDGNPGGNAGEGDDDDDDDGSGGDGDESPQDYYPKLRNKQRRRTGRREDGLNTFHVIREFLTTHNVYPPKNGSRPLPENVEDSILTRFQAEGKTAGPRIDDPDHPLRLNWDSSLVNDEWNIAAINLLAHQLQIHFTKLKDEIRVKVKPYRKDAETLRKHIVTRLMPIRTAIRKESARRNKDKVLARARMRRAARRKN</sequence>
<reference evidence="2 3" key="1">
    <citation type="submission" date="2015-04" db="EMBL/GenBank/DDBJ databases">
        <title>Complete genome sequence of Schizopora paradoxa KUC8140, a cosmopolitan wood degrader in East Asia.</title>
        <authorList>
            <consortium name="DOE Joint Genome Institute"/>
            <person name="Min B."/>
            <person name="Park H."/>
            <person name="Jang Y."/>
            <person name="Kim J.-J."/>
            <person name="Kim K.H."/>
            <person name="Pangilinan J."/>
            <person name="Lipzen A."/>
            <person name="Riley R."/>
            <person name="Grigoriev I.V."/>
            <person name="Spatafora J.W."/>
            <person name="Choi I.-G."/>
        </authorList>
    </citation>
    <scope>NUCLEOTIDE SEQUENCE [LARGE SCALE GENOMIC DNA]</scope>
    <source>
        <strain evidence="2 3">KUC8140</strain>
    </source>
</reference>
<feature type="compositionally biased region" description="Basic residues" evidence="1">
    <location>
        <begin position="245"/>
        <end position="254"/>
    </location>
</feature>
<dbReference type="EMBL" id="KQ086915">
    <property type="protein sequence ID" value="KLO03881.1"/>
    <property type="molecule type" value="Genomic_DNA"/>
</dbReference>
<proteinExistence type="predicted"/>
<feature type="compositionally biased region" description="Acidic residues" evidence="1">
    <location>
        <begin position="220"/>
        <end position="238"/>
    </location>
</feature>
<evidence type="ECO:0000256" key="1">
    <source>
        <dbReference type="SAM" id="MobiDB-lite"/>
    </source>
</evidence>
<feature type="region of interest" description="Disordered" evidence="1">
    <location>
        <begin position="174"/>
        <end position="259"/>
    </location>
</feature>
<evidence type="ECO:0000313" key="3">
    <source>
        <dbReference type="Proteomes" id="UP000053477"/>
    </source>
</evidence>
<name>A0A0H2RG22_9AGAM</name>